<accession>A0A1H9PMT6</accession>
<gene>
    <name evidence="2" type="ORF">SAMN04490244_101258</name>
</gene>
<reference evidence="2 3" key="1">
    <citation type="submission" date="2016-10" db="EMBL/GenBank/DDBJ databases">
        <authorList>
            <person name="de Groot N.N."/>
        </authorList>
    </citation>
    <scope>NUCLEOTIDE SEQUENCE [LARGE SCALE GENOMIC DNA]</scope>
    <source>
        <strain evidence="2 3">DSM 23042</strain>
    </source>
</reference>
<organism evidence="2 3">
    <name type="scientific">Tranquillimonas rosea</name>
    <dbReference type="NCBI Taxonomy" id="641238"/>
    <lineage>
        <taxon>Bacteria</taxon>
        <taxon>Pseudomonadati</taxon>
        <taxon>Pseudomonadota</taxon>
        <taxon>Alphaproteobacteria</taxon>
        <taxon>Rhodobacterales</taxon>
        <taxon>Roseobacteraceae</taxon>
        <taxon>Tranquillimonas</taxon>
    </lineage>
</organism>
<evidence type="ECO:0000313" key="2">
    <source>
        <dbReference type="EMBL" id="SER49504.1"/>
    </source>
</evidence>
<dbReference type="InterPro" id="IPR053802">
    <property type="entry name" value="DUF6950"/>
</dbReference>
<keyword evidence="3" id="KW-1185">Reference proteome</keyword>
<evidence type="ECO:0000313" key="3">
    <source>
        <dbReference type="Proteomes" id="UP000198885"/>
    </source>
</evidence>
<dbReference type="Proteomes" id="UP000198885">
    <property type="component" value="Unassembled WGS sequence"/>
</dbReference>
<protein>
    <recommendedName>
        <fullName evidence="1">DUF6950 domain-containing protein</fullName>
    </recommendedName>
</protein>
<dbReference type="OrthoDB" id="6586924at2"/>
<evidence type="ECO:0000259" key="1">
    <source>
        <dbReference type="Pfam" id="PF22262"/>
    </source>
</evidence>
<proteinExistence type="predicted"/>
<dbReference type="STRING" id="641238.SAMN04490244_101258"/>
<dbReference type="EMBL" id="FOGU01000001">
    <property type="protein sequence ID" value="SER49504.1"/>
    <property type="molecule type" value="Genomic_DNA"/>
</dbReference>
<sequence length="136" mass="14718">MTIRPAEVFTAARREMRGPLVRGRHDCLTTACGVSAALFGRDPLASGRPAYDSFTGAMRIVARAGGWFAWSEAAFSASGMQRVAIPRTGDLCLVARPDARGGTTFGLCIRPGEYVAKSRRGFKMMDGDLMGAWRWA</sequence>
<dbReference type="RefSeq" id="WP_143071482.1">
    <property type="nucleotide sequence ID" value="NZ_FOGU01000001.1"/>
</dbReference>
<feature type="domain" description="DUF6950" evidence="1">
    <location>
        <begin position="10"/>
        <end position="134"/>
    </location>
</feature>
<name>A0A1H9PMT6_9RHOB</name>
<dbReference type="Pfam" id="PF22262">
    <property type="entry name" value="DUF6950"/>
    <property type="match status" value="1"/>
</dbReference>
<dbReference type="AlphaFoldDB" id="A0A1H9PMT6"/>